<accession>A0A6A0A6W8</accession>
<sequence>MEFGVVPDLLLLDNGGADSLDLAGLLATFDSVPQVPLDCLAPLKEEIDAGTAAPSILLPPIAPPPLIVTTSSNARTNVSGADAHTDMDAQDEGDEEEDATEEAGGQCQSKRRRRIRNAKQQELNRLAQQRYRMRKKQRQQDLQVTVDTLATQLSQLKMLENEIEVLKKDKRQLQTQLHAQTATLQQSVAHGKAQEAVITQLSHTNAEL</sequence>
<feature type="region of interest" description="Disordered" evidence="2">
    <location>
        <begin position="68"/>
        <end position="121"/>
    </location>
</feature>
<feature type="non-terminal residue" evidence="3">
    <location>
        <position position="208"/>
    </location>
</feature>
<feature type="compositionally biased region" description="Acidic residues" evidence="2">
    <location>
        <begin position="88"/>
        <end position="101"/>
    </location>
</feature>
<evidence type="ECO:0008006" key="5">
    <source>
        <dbReference type="Google" id="ProtNLM"/>
    </source>
</evidence>
<dbReference type="Proteomes" id="UP000485058">
    <property type="component" value="Unassembled WGS sequence"/>
</dbReference>
<comment type="caution">
    <text evidence="3">The sequence shown here is derived from an EMBL/GenBank/DDBJ whole genome shotgun (WGS) entry which is preliminary data.</text>
</comment>
<evidence type="ECO:0000256" key="1">
    <source>
        <dbReference type="SAM" id="Coils"/>
    </source>
</evidence>
<gene>
    <name evidence="3" type="ORF">HaLaN_26793</name>
</gene>
<organism evidence="3 4">
    <name type="scientific">Haematococcus lacustris</name>
    <name type="common">Green alga</name>
    <name type="synonym">Haematococcus pluvialis</name>
    <dbReference type="NCBI Taxonomy" id="44745"/>
    <lineage>
        <taxon>Eukaryota</taxon>
        <taxon>Viridiplantae</taxon>
        <taxon>Chlorophyta</taxon>
        <taxon>core chlorophytes</taxon>
        <taxon>Chlorophyceae</taxon>
        <taxon>CS clade</taxon>
        <taxon>Chlamydomonadales</taxon>
        <taxon>Haematococcaceae</taxon>
        <taxon>Haematococcus</taxon>
    </lineage>
</organism>
<reference evidence="3 4" key="1">
    <citation type="submission" date="2020-02" db="EMBL/GenBank/DDBJ databases">
        <title>Draft genome sequence of Haematococcus lacustris strain NIES-144.</title>
        <authorList>
            <person name="Morimoto D."/>
            <person name="Nakagawa S."/>
            <person name="Yoshida T."/>
            <person name="Sawayama S."/>
        </authorList>
    </citation>
    <scope>NUCLEOTIDE SEQUENCE [LARGE SCALE GENOMIC DNA]</scope>
    <source>
        <strain evidence="3 4">NIES-144</strain>
    </source>
</reference>
<protein>
    <recommendedName>
        <fullName evidence="5">BZIP domain-containing protein</fullName>
    </recommendedName>
</protein>
<evidence type="ECO:0000256" key="2">
    <source>
        <dbReference type="SAM" id="MobiDB-lite"/>
    </source>
</evidence>
<dbReference type="AlphaFoldDB" id="A0A6A0A6W8"/>
<name>A0A6A0A6W8_HAELA</name>
<keyword evidence="4" id="KW-1185">Reference proteome</keyword>
<keyword evidence="1" id="KW-0175">Coiled coil</keyword>
<evidence type="ECO:0000313" key="3">
    <source>
        <dbReference type="EMBL" id="GFH28319.1"/>
    </source>
</evidence>
<dbReference type="EMBL" id="BLLF01003829">
    <property type="protein sequence ID" value="GFH28319.1"/>
    <property type="molecule type" value="Genomic_DNA"/>
</dbReference>
<evidence type="ECO:0000313" key="4">
    <source>
        <dbReference type="Proteomes" id="UP000485058"/>
    </source>
</evidence>
<proteinExistence type="predicted"/>
<feature type="non-terminal residue" evidence="3">
    <location>
        <position position="1"/>
    </location>
</feature>
<feature type="compositionally biased region" description="Polar residues" evidence="2">
    <location>
        <begin position="68"/>
        <end position="79"/>
    </location>
</feature>
<feature type="coiled-coil region" evidence="1">
    <location>
        <begin position="149"/>
        <end position="183"/>
    </location>
</feature>